<evidence type="ECO:0000313" key="1">
    <source>
        <dbReference type="EMBL" id="KIY45347.1"/>
    </source>
</evidence>
<protein>
    <submittedName>
        <fullName evidence="1">Uncharacterized protein</fullName>
    </submittedName>
</protein>
<keyword evidence="2" id="KW-1185">Reference proteome</keyword>
<evidence type="ECO:0000313" key="2">
    <source>
        <dbReference type="Proteomes" id="UP000054144"/>
    </source>
</evidence>
<gene>
    <name evidence="1" type="ORF">FISHEDRAFT_76531</name>
</gene>
<dbReference type="EMBL" id="KN882048">
    <property type="protein sequence ID" value="KIY45347.1"/>
    <property type="molecule type" value="Genomic_DNA"/>
</dbReference>
<dbReference type="Proteomes" id="UP000054144">
    <property type="component" value="Unassembled WGS sequence"/>
</dbReference>
<proteinExistence type="predicted"/>
<organism evidence="1 2">
    <name type="scientific">Fistulina hepatica ATCC 64428</name>
    <dbReference type="NCBI Taxonomy" id="1128425"/>
    <lineage>
        <taxon>Eukaryota</taxon>
        <taxon>Fungi</taxon>
        <taxon>Dikarya</taxon>
        <taxon>Basidiomycota</taxon>
        <taxon>Agaricomycotina</taxon>
        <taxon>Agaricomycetes</taxon>
        <taxon>Agaricomycetidae</taxon>
        <taxon>Agaricales</taxon>
        <taxon>Fistulinaceae</taxon>
        <taxon>Fistulina</taxon>
    </lineage>
</organism>
<name>A0A0D7A2X3_9AGAR</name>
<dbReference type="AlphaFoldDB" id="A0A0D7A2X3"/>
<sequence>MSLHTAVPATPITPTIATSDPYSASILKSPIVSAPSVSDVASSSHVVSSTAPTPGSVVAKARRSKKRRLIHNGANYLREYLASLNGEWPNKRQLVKDRVLEHVQTLCGNEECELDNIVQWFARQKAHQKRQAPILCHVVTSTRVLISPPTDSEIRGRPPKEVLKESARTHLDNLLSDTPNPTIQTITSWAGLMGADVSDVMAYIACRSTTRLPTPAESISTSVGAYSPAESPFLNNQARWWGGMRY</sequence>
<accession>A0A0D7A2X3</accession>
<reference evidence="1 2" key="1">
    <citation type="journal article" date="2015" name="Fungal Genet. Biol.">
        <title>Evolution of novel wood decay mechanisms in Agaricales revealed by the genome sequences of Fistulina hepatica and Cylindrobasidium torrendii.</title>
        <authorList>
            <person name="Floudas D."/>
            <person name="Held B.W."/>
            <person name="Riley R."/>
            <person name="Nagy L.G."/>
            <person name="Koehler G."/>
            <person name="Ransdell A.S."/>
            <person name="Younus H."/>
            <person name="Chow J."/>
            <person name="Chiniquy J."/>
            <person name="Lipzen A."/>
            <person name="Tritt A."/>
            <person name="Sun H."/>
            <person name="Haridas S."/>
            <person name="LaButti K."/>
            <person name="Ohm R.A."/>
            <person name="Kues U."/>
            <person name="Blanchette R.A."/>
            <person name="Grigoriev I.V."/>
            <person name="Minto R.E."/>
            <person name="Hibbett D.S."/>
        </authorList>
    </citation>
    <scope>NUCLEOTIDE SEQUENCE [LARGE SCALE GENOMIC DNA]</scope>
    <source>
        <strain evidence="1 2">ATCC 64428</strain>
    </source>
</reference>